<organism evidence="1 2">
    <name type="scientific">Allofournierella massiliensis</name>
    <dbReference type="NCBI Taxonomy" id="1650663"/>
    <lineage>
        <taxon>Bacteria</taxon>
        <taxon>Bacillati</taxon>
        <taxon>Bacillota</taxon>
        <taxon>Clostridia</taxon>
        <taxon>Eubacteriales</taxon>
        <taxon>Oscillospiraceae</taxon>
        <taxon>Allofournierella</taxon>
    </lineage>
</organism>
<gene>
    <name evidence="1" type="ORF">QUW08_09405</name>
</gene>
<dbReference type="EMBL" id="JAUDCL010000015">
    <property type="protein sequence ID" value="MDM8201507.1"/>
    <property type="molecule type" value="Genomic_DNA"/>
</dbReference>
<name>A0ABT7URJ7_9FIRM</name>
<evidence type="ECO:0000313" key="1">
    <source>
        <dbReference type="EMBL" id="MDM8201507.1"/>
    </source>
</evidence>
<sequence>MSWAMPHNSHRTAQAAYRAKIFRDIFQKCSPSHQGLAALFASSNKKFSGALHHPELCGIALTFPIVAKRSALEKPFCRNFAPSLSKLSTAGGRFSVPSARAGGKGQKIFALPH</sequence>
<accession>A0ABT7URJ7</accession>
<proteinExistence type="predicted"/>
<dbReference type="Proteomes" id="UP001529380">
    <property type="component" value="Unassembled WGS sequence"/>
</dbReference>
<evidence type="ECO:0000313" key="2">
    <source>
        <dbReference type="Proteomes" id="UP001529380"/>
    </source>
</evidence>
<reference evidence="1 2" key="2">
    <citation type="submission" date="2023-06" db="EMBL/GenBank/DDBJ databases">
        <title>Identification and characterization of horizontal gene transfer across gut microbiota members of farm animals based on homology search.</title>
        <authorList>
            <person name="Schwarzerova J."/>
            <person name="Nykrynova M."/>
            <person name="Jureckova K."/>
            <person name="Cejkova D."/>
            <person name="Rychlik I."/>
        </authorList>
    </citation>
    <scope>NUCLEOTIDE SEQUENCE [LARGE SCALE GENOMIC DNA]</scope>
    <source>
        <strain evidence="1 2">ET340</strain>
    </source>
</reference>
<protein>
    <submittedName>
        <fullName evidence="1">Uncharacterized protein</fullName>
    </submittedName>
</protein>
<dbReference type="RefSeq" id="WP_289600029.1">
    <property type="nucleotide sequence ID" value="NZ_JAUDCL010000015.1"/>
</dbReference>
<comment type="caution">
    <text evidence="1">The sequence shown here is derived from an EMBL/GenBank/DDBJ whole genome shotgun (WGS) entry which is preliminary data.</text>
</comment>
<keyword evidence="2" id="KW-1185">Reference proteome</keyword>
<reference evidence="2" key="1">
    <citation type="submission" date="2023-06" db="EMBL/GenBank/DDBJ databases">
        <title>Identification and characterization of horizontal gene transfer across gut microbiota members of farm animals based on homology search.</title>
        <authorList>
            <person name="Zeman M."/>
            <person name="Kubasova T."/>
            <person name="Jahodarova E."/>
            <person name="Nykrynova M."/>
            <person name="Rychlik I."/>
        </authorList>
    </citation>
    <scope>NUCLEOTIDE SEQUENCE [LARGE SCALE GENOMIC DNA]</scope>
    <source>
        <strain evidence="2">ET340</strain>
    </source>
</reference>
<reference evidence="1 2" key="3">
    <citation type="submission" date="2023-06" db="EMBL/GenBank/DDBJ databases">
        <authorList>
            <person name="Zeman M."/>
            <person name="Kubasova T."/>
            <person name="Jahodarova E."/>
            <person name="Nykrynova M."/>
            <person name="Rychlik I."/>
        </authorList>
    </citation>
    <scope>NUCLEOTIDE SEQUENCE [LARGE SCALE GENOMIC DNA]</scope>
    <source>
        <strain evidence="1 2">ET340</strain>
    </source>
</reference>